<dbReference type="FunFam" id="1.25.40.10:FF:000159">
    <property type="entry name" value="Tetratricopeptide repeat (TPR)-like superfamily protein"/>
    <property type="match status" value="1"/>
</dbReference>
<evidence type="ECO:0000256" key="4">
    <source>
        <dbReference type="ARBA" id="ARBA00023187"/>
    </source>
</evidence>
<keyword evidence="3" id="KW-0677">Repeat</keyword>
<evidence type="ECO:0000256" key="1">
    <source>
        <dbReference type="ARBA" id="ARBA00004123"/>
    </source>
</evidence>
<comment type="subcellular location">
    <subcellularLocation>
        <location evidence="1">Nucleus</location>
    </subcellularLocation>
</comment>
<reference evidence="8" key="2">
    <citation type="journal article" date="2024" name="Plant">
        <title>Genomic evolution and insights into agronomic trait innovations of Sesamum species.</title>
        <authorList>
            <person name="Miao H."/>
            <person name="Wang L."/>
            <person name="Qu L."/>
            <person name="Liu H."/>
            <person name="Sun Y."/>
            <person name="Le M."/>
            <person name="Wang Q."/>
            <person name="Wei S."/>
            <person name="Zheng Y."/>
            <person name="Lin W."/>
            <person name="Duan Y."/>
            <person name="Cao H."/>
            <person name="Xiong S."/>
            <person name="Wang X."/>
            <person name="Wei L."/>
            <person name="Li C."/>
            <person name="Ma Q."/>
            <person name="Ju M."/>
            <person name="Zhao R."/>
            <person name="Li G."/>
            <person name="Mu C."/>
            <person name="Tian Q."/>
            <person name="Mei H."/>
            <person name="Zhang T."/>
            <person name="Gao T."/>
            <person name="Zhang H."/>
        </authorList>
    </citation>
    <scope>NUCLEOTIDE SEQUENCE</scope>
    <source>
        <strain evidence="8">3651</strain>
    </source>
</reference>
<dbReference type="PANTHER" id="PTHR17204">
    <property type="entry name" value="PRE-MRNA PROCESSING PROTEIN PRP39-RELATED"/>
    <property type="match status" value="1"/>
</dbReference>
<dbReference type="AlphaFoldDB" id="A0AAE1Y0U5"/>
<dbReference type="Gene3D" id="1.25.40.10">
    <property type="entry name" value="Tetratricopeptide repeat domain"/>
    <property type="match status" value="2"/>
</dbReference>
<gene>
    <name evidence="8" type="ORF">Salat_2061400</name>
</gene>
<feature type="region of interest" description="Disordered" evidence="7">
    <location>
        <begin position="703"/>
        <end position="734"/>
    </location>
</feature>
<keyword evidence="5" id="KW-0539">Nucleus</keyword>
<evidence type="ECO:0000313" key="8">
    <source>
        <dbReference type="EMBL" id="KAK4421109.1"/>
    </source>
</evidence>
<evidence type="ECO:0000256" key="7">
    <source>
        <dbReference type="SAM" id="MobiDB-lite"/>
    </source>
</evidence>
<name>A0AAE1Y0U5_9LAMI</name>
<dbReference type="EMBL" id="JACGWO010000008">
    <property type="protein sequence ID" value="KAK4421109.1"/>
    <property type="molecule type" value="Genomic_DNA"/>
</dbReference>
<comment type="caution">
    <text evidence="8">The sequence shown here is derived from an EMBL/GenBank/DDBJ whole genome shotgun (WGS) entry which is preliminary data.</text>
</comment>
<dbReference type="InterPro" id="IPR003107">
    <property type="entry name" value="HAT"/>
</dbReference>
<dbReference type="InterPro" id="IPR059164">
    <property type="entry name" value="HAT_PRP39_C"/>
</dbReference>
<feature type="region of interest" description="Disordered" evidence="7">
    <location>
        <begin position="782"/>
        <end position="898"/>
    </location>
</feature>
<dbReference type="GO" id="GO:0071004">
    <property type="term" value="C:U2-type prespliceosome"/>
    <property type="evidence" value="ECO:0007669"/>
    <property type="project" value="TreeGrafter"/>
</dbReference>
<accession>A0AAE1Y0U5</accession>
<keyword evidence="2" id="KW-0507">mRNA processing</keyword>
<dbReference type="GO" id="GO:0000243">
    <property type="term" value="C:commitment complex"/>
    <property type="evidence" value="ECO:0007669"/>
    <property type="project" value="TreeGrafter"/>
</dbReference>
<protein>
    <submittedName>
        <fullName evidence="8">Pre-processing factor 39</fullName>
    </submittedName>
</protein>
<feature type="compositionally biased region" description="Polar residues" evidence="7">
    <location>
        <begin position="637"/>
        <end position="653"/>
    </location>
</feature>
<evidence type="ECO:0000313" key="9">
    <source>
        <dbReference type="Proteomes" id="UP001293254"/>
    </source>
</evidence>
<reference evidence="8" key="1">
    <citation type="submission" date="2020-06" db="EMBL/GenBank/DDBJ databases">
        <authorList>
            <person name="Li T."/>
            <person name="Hu X."/>
            <person name="Zhang T."/>
            <person name="Song X."/>
            <person name="Zhang H."/>
            <person name="Dai N."/>
            <person name="Sheng W."/>
            <person name="Hou X."/>
            <person name="Wei L."/>
        </authorList>
    </citation>
    <scope>NUCLEOTIDE SEQUENCE</scope>
    <source>
        <strain evidence="8">3651</strain>
        <tissue evidence="8">Leaf</tissue>
    </source>
</reference>
<evidence type="ECO:0000256" key="5">
    <source>
        <dbReference type="ARBA" id="ARBA00023242"/>
    </source>
</evidence>
<feature type="region of interest" description="Disordered" evidence="7">
    <location>
        <begin position="636"/>
        <end position="657"/>
    </location>
</feature>
<evidence type="ECO:0000256" key="6">
    <source>
        <dbReference type="ARBA" id="ARBA00038019"/>
    </source>
</evidence>
<organism evidence="8 9">
    <name type="scientific">Sesamum alatum</name>
    <dbReference type="NCBI Taxonomy" id="300844"/>
    <lineage>
        <taxon>Eukaryota</taxon>
        <taxon>Viridiplantae</taxon>
        <taxon>Streptophyta</taxon>
        <taxon>Embryophyta</taxon>
        <taxon>Tracheophyta</taxon>
        <taxon>Spermatophyta</taxon>
        <taxon>Magnoliopsida</taxon>
        <taxon>eudicotyledons</taxon>
        <taxon>Gunneridae</taxon>
        <taxon>Pentapetalae</taxon>
        <taxon>asterids</taxon>
        <taxon>lamiids</taxon>
        <taxon>Lamiales</taxon>
        <taxon>Pedaliaceae</taxon>
        <taxon>Sesamum</taxon>
    </lineage>
</organism>
<dbReference type="FunFam" id="1.25.40.10:FF:000064">
    <property type="entry name" value="Putative pre-mrna-processing factor 39"/>
    <property type="match status" value="1"/>
</dbReference>
<keyword evidence="4" id="KW-0508">mRNA splicing</keyword>
<comment type="similarity">
    <text evidence="6">Belongs to the PRP39 family.</text>
</comment>
<proteinExistence type="inferred from homology"/>
<dbReference type="Pfam" id="PF23240">
    <property type="entry name" value="HAT_PRP39_N"/>
    <property type="match status" value="1"/>
</dbReference>
<dbReference type="SMART" id="SM00386">
    <property type="entry name" value="HAT"/>
    <property type="match status" value="4"/>
</dbReference>
<dbReference type="GO" id="GO:0000395">
    <property type="term" value="P:mRNA 5'-splice site recognition"/>
    <property type="evidence" value="ECO:0007669"/>
    <property type="project" value="TreeGrafter"/>
</dbReference>
<dbReference type="InterPro" id="IPR011990">
    <property type="entry name" value="TPR-like_helical_dom_sf"/>
</dbReference>
<dbReference type="Proteomes" id="UP001293254">
    <property type="component" value="Unassembled WGS sequence"/>
</dbReference>
<keyword evidence="9" id="KW-1185">Reference proteome</keyword>
<sequence>MELMTLVRASWIKFRIDLITCFCAAKQKGPCFILLSVLCDPLTLRFTAVGLSEKLNKMIADGSDYNSWRSFILEIETASPEDIDAISLGYESFLSRFPLCHWHLEKYAHHKAKRCGPQEAVNVYERGVEAGKFSVGFWVDYFTFGATCFGDPEDVRRLFGRAVSFVGKDYFCHILWDKYMKYEFSQEGWSFLAQSYIQALRFPTRKLHFYYNNFKQFVANLEDEMGYEKNNSSEVDQVSVPCAAVEISRDEISLVVKDLLDSSDRSLKFKALDRYRSIGEGFYQEAGQTDEKIKCFEAKIRRRYFYVTPLDDDQLDNWHLYLDFIEKQDNLDWAMNVYERCLIPCANYPEFWMRYVEFLESKGGRELANSALDRATQIFLKNVPEIHLFSARFKEHIGDVNGARAALLQCDTKADLSFVDNVVTLANLERRLGNFTAASAAYEKALKTVREKQKPHLLPSLYSQFARLTFLITGSAAAARDVLVEGVRHVPRCRFLLEELIKFAMTHEGASQVNIIDSVIADAISPGLDEYGGFNAKDQENISCLFLEFVNLCGTMHDIRKAWNRHIKLFPQFLRVRTTRKHSRSGHRLIDVVADHKGDDDHPVHDQPSRSPCFGHPIQLHEQEQALSTKAVEFSSKVASENNEPTHELSCQSREGKPGFNVVSAQLANQAIENALDGRNLDQELSCKPSRDELGQIDANAELAKQSRENDRSPHESARDAGKSAETNESVEASHSSLIYIQPELDHELRQQNHPVSLDDISLNSQGKESQELIPMSCDEYETRRGVPASSESTPRGTSNVNSNSFGGPKSTPTVEFPGVHDESERYGSVSRQHNTPPKVQRDTEDPSSISEDSIEIDHKVPGPGSATSGFQEHEQDQEHQLQQSFYQDNRGANASDRKMLRNLGDAQEDWARRKHNEAQLGADNYQNPPNQFLILNKK</sequence>
<feature type="compositionally biased region" description="Polar residues" evidence="7">
    <location>
        <begin position="790"/>
        <end position="814"/>
    </location>
</feature>
<feature type="region of interest" description="Disordered" evidence="7">
    <location>
        <begin position="916"/>
        <end position="939"/>
    </location>
</feature>
<dbReference type="SUPFAM" id="SSF48452">
    <property type="entry name" value="TPR-like"/>
    <property type="match status" value="1"/>
</dbReference>
<dbReference type="GO" id="GO:0030627">
    <property type="term" value="F:pre-mRNA 5'-splice site binding"/>
    <property type="evidence" value="ECO:0007669"/>
    <property type="project" value="TreeGrafter"/>
</dbReference>
<dbReference type="PANTHER" id="PTHR17204:SF26">
    <property type="entry name" value="PRE-MRNA-PROCESSING FACTOR 39-2"/>
    <property type="match status" value="1"/>
</dbReference>
<feature type="compositionally biased region" description="Basic and acidic residues" evidence="7">
    <location>
        <begin position="705"/>
        <end position="723"/>
    </location>
</feature>
<evidence type="ECO:0000256" key="2">
    <source>
        <dbReference type="ARBA" id="ARBA00022664"/>
    </source>
</evidence>
<dbReference type="GO" id="GO:0005685">
    <property type="term" value="C:U1 snRNP"/>
    <property type="evidence" value="ECO:0007669"/>
    <property type="project" value="TreeGrafter"/>
</dbReference>
<dbReference type="Pfam" id="PF23241">
    <property type="entry name" value="HAT_PRP39_C"/>
    <property type="match status" value="1"/>
</dbReference>
<feature type="compositionally biased region" description="Polar residues" evidence="7">
    <location>
        <begin position="725"/>
        <end position="734"/>
    </location>
</feature>
<evidence type="ECO:0000256" key="3">
    <source>
        <dbReference type="ARBA" id="ARBA00022737"/>
    </source>
</evidence>